<keyword evidence="13" id="KW-1185">Reference proteome</keyword>
<keyword evidence="7" id="KW-0819">tRNA processing</keyword>
<evidence type="ECO:0000256" key="1">
    <source>
        <dbReference type="ARBA" id="ARBA00004123"/>
    </source>
</evidence>
<feature type="region of interest" description="Disordered" evidence="10">
    <location>
        <begin position="394"/>
        <end position="462"/>
    </location>
</feature>
<dbReference type="Pfam" id="PF08704">
    <property type="entry name" value="GCD14"/>
    <property type="match status" value="2"/>
</dbReference>
<dbReference type="PROSITE" id="PS51620">
    <property type="entry name" value="SAM_TRM61"/>
    <property type="match status" value="1"/>
</dbReference>
<dbReference type="Proteomes" id="UP000799437">
    <property type="component" value="Unassembled WGS sequence"/>
</dbReference>
<dbReference type="EC" id="2.1.1.220" evidence="2"/>
<keyword evidence="8" id="KW-0539">Nucleus</keyword>
<evidence type="ECO:0000256" key="5">
    <source>
        <dbReference type="ARBA" id="ARBA00022679"/>
    </source>
</evidence>
<dbReference type="InterPro" id="IPR049470">
    <property type="entry name" value="TRM61_C"/>
</dbReference>
<dbReference type="PANTHER" id="PTHR12133:SF2">
    <property type="entry name" value="TRNA (ADENINE(58)-N(1))-METHYLTRANSFERASE CATALYTIC SUBUNIT TRMT61A"/>
    <property type="match status" value="1"/>
</dbReference>
<feature type="compositionally biased region" description="Gly residues" evidence="10">
    <location>
        <begin position="400"/>
        <end position="412"/>
    </location>
</feature>
<dbReference type="PANTHER" id="PTHR12133">
    <property type="entry name" value="TRNA (ADENINE(58)-N(1))-METHYLTRANSFERASE"/>
    <property type="match status" value="1"/>
</dbReference>
<feature type="region of interest" description="Disordered" evidence="10">
    <location>
        <begin position="77"/>
        <end position="121"/>
    </location>
</feature>
<evidence type="ECO:0000256" key="10">
    <source>
        <dbReference type="SAM" id="MobiDB-lite"/>
    </source>
</evidence>
<evidence type="ECO:0000313" key="12">
    <source>
        <dbReference type="EMBL" id="KAF2753952.1"/>
    </source>
</evidence>
<accession>A0A6A6VTP9</accession>
<dbReference type="EMBL" id="ML996582">
    <property type="protein sequence ID" value="KAF2753952.1"/>
    <property type="molecule type" value="Genomic_DNA"/>
</dbReference>
<gene>
    <name evidence="12" type="ORF">EJ05DRAFT_160761</name>
</gene>
<feature type="region of interest" description="Disordered" evidence="10">
    <location>
        <begin position="515"/>
        <end position="552"/>
    </location>
</feature>
<evidence type="ECO:0000256" key="8">
    <source>
        <dbReference type="ARBA" id="ARBA00023242"/>
    </source>
</evidence>
<feature type="compositionally biased region" description="Acidic residues" evidence="10">
    <location>
        <begin position="443"/>
        <end position="456"/>
    </location>
</feature>
<feature type="region of interest" description="Disordered" evidence="10">
    <location>
        <begin position="196"/>
        <end position="229"/>
    </location>
</feature>
<dbReference type="GeneID" id="54480461"/>
<evidence type="ECO:0000256" key="6">
    <source>
        <dbReference type="ARBA" id="ARBA00022691"/>
    </source>
</evidence>
<evidence type="ECO:0000259" key="11">
    <source>
        <dbReference type="Pfam" id="PF08704"/>
    </source>
</evidence>
<dbReference type="SUPFAM" id="SSF53335">
    <property type="entry name" value="S-adenosyl-L-methionine-dependent methyltransferases"/>
    <property type="match status" value="1"/>
</dbReference>
<dbReference type="InterPro" id="IPR029063">
    <property type="entry name" value="SAM-dependent_MTases_sf"/>
</dbReference>
<protein>
    <recommendedName>
        <fullName evidence="3">tRNA (adenine(58)-N(1))-methyltransferase catalytic subunit TRM61</fullName>
        <ecNumber evidence="2">2.1.1.220</ecNumber>
    </recommendedName>
    <alternativeName>
        <fullName evidence="9">tRNA(m1A58)-methyltransferase subunit TRM61</fullName>
    </alternativeName>
</protein>
<keyword evidence="6" id="KW-0949">S-adenosyl-L-methionine</keyword>
<evidence type="ECO:0000256" key="7">
    <source>
        <dbReference type="ARBA" id="ARBA00022694"/>
    </source>
</evidence>
<evidence type="ECO:0000256" key="4">
    <source>
        <dbReference type="ARBA" id="ARBA00022603"/>
    </source>
</evidence>
<keyword evidence="5 12" id="KW-0808">Transferase</keyword>
<dbReference type="GO" id="GO:0030488">
    <property type="term" value="P:tRNA methylation"/>
    <property type="evidence" value="ECO:0007669"/>
    <property type="project" value="InterPro"/>
</dbReference>
<evidence type="ECO:0000256" key="2">
    <source>
        <dbReference type="ARBA" id="ARBA00012796"/>
    </source>
</evidence>
<dbReference type="InterPro" id="IPR014816">
    <property type="entry name" value="tRNA_MeTrfase_Gcd14"/>
</dbReference>
<dbReference type="GO" id="GO:0160107">
    <property type="term" value="F:tRNA (adenine(58)-N1)-methyltransferase activity"/>
    <property type="evidence" value="ECO:0007669"/>
    <property type="project" value="UniProtKB-EC"/>
</dbReference>
<dbReference type="GO" id="GO:0005634">
    <property type="term" value="C:nucleus"/>
    <property type="evidence" value="ECO:0007669"/>
    <property type="project" value="UniProtKB-SubCell"/>
</dbReference>
<dbReference type="Gene3D" id="3.10.330.20">
    <property type="match status" value="1"/>
</dbReference>
<feature type="domain" description="tRNA (adenine(58)-N(1))-methyltransferase catalytic subunit TRM61 C-terminal" evidence="11">
    <location>
        <begin position="226"/>
        <end position="373"/>
    </location>
</feature>
<dbReference type="Gene3D" id="3.40.50.150">
    <property type="entry name" value="Vaccinia Virus protein VP39"/>
    <property type="match status" value="1"/>
</dbReference>
<evidence type="ECO:0000313" key="13">
    <source>
        <dbReference type="Proteomes" id="UP000799437"/>
    </source>
</evidence>
<name>A0A6A6VTP9_9PEZI</name>
<dbReference type="GO" id="GO:0031515">
    <property type="term" value="C:tRNA (m1A) methyltransferase complex"/>
    <property type="evidence" value="ECO:0007669"/>
    <property type="project" value="InterPro"/>
</dbReference>
<evidence type="ECO:0000256" key="3">
    <source>
        <dbReference type="ARBA" id="ARBA00015963"/>
    </source>
</evidence>
<evidence type="ECO:0000256" key="9">
    <source>
        <dbReference type="ARBA" id="ARBA00033309"/>
    </source>
</evidence>
<feature type="compositionally biased region" description="Gly residues" evidence="10">
    <location>
        <begin position="516"/>
        <end position="539"/>
    </location>
</feature>
<comment type="subcellular location">
    <subcellularLocation>
        <location evidence="1">Nucleus</location>
    </subcellularLocation>
</comment>
<organism evidence="12 13">
    <name type="scientific">Pseudovirgaria hyperparasitica</name>
    <dbReference type="NCBI Taxonomy" id="470096"/>
    <lineage>
        <taxon>Eukaryota</taxon>
        <taxon>Fungi</taxon>
        <taxon>Dikarya</taxon>
        <taxon>Ascomycota</taxon>
        <taxon>Pezizomycotina</taxon>
        <taxon>Dothideomycetes</taxon>
        <taxon>Dothideomycetes incertae sedis</taxon>
        <taxon>Acrospermales</taxon>
        <taxon>Acrospermaceae</taxon>
        <taxon>Pseudovirgaria</taxon>
    </lineage>
</organism>
<keyword evidence="4 12" id="KW-0489">Methyltransferase</keyword>
<reference evidence="12" key="1">
    <citation type="journal article" date="2020" name="Stud. Mycol.">
        <title>101 Dothideomycetes genomes: a test case for predicting lifestyles and emergence of pathogens.</title>
        <authorList>
            <person name="Haridas S."/>
            <person name="Albert R."/>
            <person name="Binder M."/>
            <person name="Bloem J."/>
            <person name="Labutti K."/>
            <person name="Salamov A."/>
            <person name="Andreopoulos B."/>
            <person name="Baker S."/>
            <person name="Barry K."/>
            <person name="Bills G."/>
            <person name="Bluhm B."/>
            <person name="Cannon C."/>
            <person name="Castanera R."/>
            <person name="Culley D."/>
            <person name="Daum C."/>
            <person name="Ezra D."/>
            <person name="Gonzalez J."/>
            <person name="Henrissat B."/>
            <person name="Kuo A."/>
            <person name="Liang C."/>
            <person name="Lipzen A."/>
            <person name="Lutzoni F."/>
            <person name="Magnuson J."/>
            <person name="Mondo S."/>
            <person name="Nolan M."/>
            <person name="Ohm R."/>
            <person name="Pangilinan J."/>
            <person name="Park H.-J."/>
            <person name="Ramirez L."/>
            <person name="Alfaro M."/>
            <person name="Sun H."/>
            <person name="Tritt A."/>
            <person name="Yoshinaga Y."/>
            <person name="Zwiers L.-H."/>
            <person name="Turgeon B."/>
            <person name="Goodwin S."/>
            <person name="Spatafora J."/>
            <person name="Crous P."/>
            <person name="Grigoriev I."/>
        </authorList>
    </citation>
    <scope>NUCLEOTIDE SEQUENCE</scope>
    <source>
        <strain evidence="12">CBS 121739</strain>
    </source>
</reference>
<dbReference type="RefSeq" id="XP_033596403.1">
    <property type="nucleotide sequence ID" value="XM_033739407.1"/>
</dbReference>
<dbReference type="AlphaFoldDB" id="A0A6A6VTP9"/>
<sequence>MPPHEPSPFLDPGPSSTPSTLGIIHLKRDLLVPTILSTSTPSATSDYAEGIVTNTRFGSFPHSTLLHIPWGTQVRASKVDTGSRGNRDKSSCNNSNHGKKRKRGAGAGAGRESTQDADGEDVKAAVVASTGFAHLLPPTPEAWTLSLPHRTQVVYTPDYSYVLQRLRVRPGDTLIEAGAGSGSFSHAAARAVFNGYPWESQEPSEDTTQGAKDSTTKPPTKKKKPGKVYSFEYHEPRATKLREEIKDHGLDSIIRVTHRDVYQDGFCLPPPDNNTTTTTTPKADAIFLDLPAPWLALKHLTRTSTSSTPSPLNPLSTTRICTFSPCIEQVTKTAAALRAHGWTDIDMLELAHRRIDVRRERVGLAEEGLRGSNASPATVHEALGRMRVLEARHQAHRAAGGKGAAGKGTGKGKNGEGKKMKEGGNGKENGKGEKKKGTRDVDNHEDEASPNDDDAAAADITGNTTTTDRKLWKEGRLVHRTETELKTHTSYLLFAVLPREWTAADEARCARRWPVGAGGGGAGGVGGGDGGGGDGGGGAEVQAPQTKKVKTR</sequence>
<feature type="domain" description="tRNA (adenine(58)-N(1))-methyltransferase catalytic subunit TRM61 C-terminal" evidence="11">
    <location>
        <begin position="131"/>
        <end position="192"/>
    </location>
</feature>
<dbReference type="OrthoDB" id="1925287at2759"/>
<feature type="compositionally biased region" description="Basic and acidic residues" evidence="10">
    <location>
        <begin position="413"/>
        <end position="432"/>
    </location>
</feature>
<proteinExistence type="predicted"/>